<accession>A0A3P3VWL7</accession>
<evidence type="ECO:0008006" key="3">
    <source>
        <dbReference type="Google" id="ProtNLM"/>
    </source>
</evidence>
<proteinExistence type="predicted"/>
<evidence type="ECO:0000313" key="1">
    <source>
        <dbReference type="EMBL" id="RRJ86834.1"/>
    </source>
</evidence>
<keyword evidence="2" id="KW-1185">Reference proteome</keyword>
<sequence>MTEHANPFRESYLESYSFARLIQLGMPLPELQPKLLGATGLLLGRGDFLWRDQGVIGEVDGLTKYTGAYGKSPEQTISDEKNRHQNIEFDGWVVVRWGFALMRGHQRGFADRIQAALARGAALPAPRSRILTPDDPEWHEWHPSGR</sequence>
<gene>
    <name evidence="1" type="ORF">EG850_07380</name>
</gene>
<protein>
    <recommendedName>
        <fullName evidence="3">DUF559 domain-containing protein</fullName>
    </recommendedName>
</protein>
<name>A0A3P3VWL7_9MICO</name>
<dbReference type="EMBL" id="RQVS01000007">
    <property type="protein sequence ID" value="RRJ86834.1"/>
    <property type="molecule type" value="Genomic_DNA"/>
</dbReference>
<organism evidence="1 2">
    <name type="scientific">Gulosibacter macacae</name>
    <dbReference type="NCBI Taxonomy" id="2488791"/>
    <lineage>
        <taxon>Bacteria</taxon>
        <taxon>Bacillati</taxon>
        <taxon>Actinomycetota</taxon>
        <taxon>Actinomycetes</taxon>
        <taxon>Micrococcales</taxon>
        <taxon>Microbacteriaceae</taxon>
        <taxon>Gulosibacter</taxon>
    </lineage>
</organism>
<reference evidence="1 2" key="1">
    <citation type="submission" date="2018-11" db="EMBL/GenBank/DDBJ databases">
        <title>YIM 102482-1 draft genome.</title>
        <authorList>
            <person name="Li G."/>
            <person name="Jiang Y."/>
        </authorList>
    </citation>
    <scope>NUCLEOTIDE SEQUENCE [LARGE SCALE GENOMIC DNA]</scope>
    <source>
        <strain evidence="1 2">YIM 102482-1</strain>
    </source>
</reference>
<comment type="caution">
    <text evidence="1">The sequence shown here is derived from an EMBL/GenBank/DDBJ whole genome shotgun (WGS) entry which is preliminary data.</text>
</comment>
<evidence type="ECO:0000313" key="2">
    <source>
        <dbReference type="Proteomes" id="UP000274391"/>
    </source>
</evidence>
<dbReference type="RefSeq" id="WP_124972070.1">
    <property type="nucleotide sequence ID" value="NZ_RQVS01000007.1"/>
</dbReference>
<dbReference type="OrthoDB" id="5517693at2"/>
<dbReference type="Proteomes" id="UP000274391">
    <property type="component" value="Unassembled WGS sequence"/>
</dbReference>
<dbReference type="AlphaFoldDB" id="A0A3P3VWL7"/>